<feature type="transmembrane region" description="Helical" evidence="5">
    <location>
        <begin position="146"/>
        <end position="164"/>
    </location>
</feature>
<evidence type="ECO:0000256" key="4">
    <source>
        <dbReference type="ARBA" id="ARBA00023136"/>
    </source>
</evidence>
<dbReference type="InterPro" id="IPR051533">
    <property type="entry name" value="WaaL-like"/>
</dbReference>
<keyword evidence="8" id="KW-1185">Reference proteome</keyword>
<feature type="transmembrane region" description="Helical" evidence="5">
    <location>
        <begin position="37"/>
        <end position="55"/>
    </location>
</feature>
<dbReference type="InterPro" id="IPR007016">
    <property type="entry name" value="O-antigen_ligase-rel_domated"/>
</dbReference>
<protein>
    <submittedName>
        <fullName evidence="7">O-antigen ligase domain-containing protein</fullName>
    </submittedName>
</protein>
<evidence type="ECO:0000313" key="7">
    <source>
        <dbReference type="EMBL" id="NIY49743.1"/>
    </source>
</evidence>
<feature type="transmembrane region" description="Helical" evidence="5">
    <location>
        <begin position="75"/>
        <end position="91"/>
    </location>
</feature>
<feature type="transmembrane region" description="Helical" evidence="5">
    <location>
        <begin position="103"/>
        <end position="126"/>
    </location>
</feature>
<evidence type="ECO:0000256" key="2">
    <source>
        <dbReference type="ARBA" id="ARBA00022692"/>
    </source>
</evidence>
<reference evidence="7 8" key="1">
    <citation type="journal article" date="2020" name="Microorganisms">
        <title>Polyphasic Characterisation of Cedecea colo sp. nov., a New Enteric Bacterium Isolated from the Koala Hindgut.</title>
        <authorList>
            <person name="Boath J.M."/>
            <person name="Dakhal S."/>
            <person name="Van T.T.H."/>
            <person name="Moore R.J."/>
            <person name="Dekiwadia C."/>
            <person name="Macreadie I.G."/>
        </authorList>
    </citation>
    <scope>NUCLEOTIDE SEQUENCE [LARGE SCALE GENOMIC DNA]</scope>
    <source>
        <strain evidence="7 8">ZA</strain>
    </source>
</reference>
<feature type="transmembrane region" description="Helical" evidence="5">
    <location>
        <begin position="213"/>
        <end position="232"/>
    </location>
</feature>
<proteinExistence type="predicted"/>
<feature type="transmembrane region" description="Helical" evidence="5">
    <location>
        <begin position="322"/>
        <end position="341"/>
    </location>
</feature>
<keyword evidence="7" id="KW-0436">Ligase</keyword>
<comment type="caution">
    <text evidence="7">The sequence shown here is derived from an EMBL/GenBank/DDBJ whole genome shotgun (WGS) entry which is preliminary data.</text>
</comment>
<comment type="subcellular location">
    <subcellularLocation>
        <location evidence="1">Membrane</location>
        <topology evidence="1">Multi-pass membrane protein</topology>
    </subcellularLocation>
</comment>
<feature type="domain" description="O-antigen ligase-related" evidence="6">
    <location>
        <begin position="176"/>
        <end position="330"/>
    </location>
</feature>
<accession>A0ABX0VRV4</accession>
<dbReference type="PANTHER" id="PTHR37422">
    <property type="entry name" value="TEICHURONIC ACID BIOSYNTHESIS PROTEIN TUAE"/>
    <property type="match status" value="1"/>
</dbReference>
<dbReference type="GO" id="GO:0016874">
    <property type="term" value="F:ligase activity"/>
    <property type="evidence" value="ECO:0007669"/>
    <property type="project" value="UniProtKB-KW"/>
</dbReference>
<dbReference type="Proteomes" id="UP000697927">
    <property type="component" value="Unassembled WGS sequence"/>
</dbReference>
<feature type="transmembrane region" description="Helical" evidence="5">
    <location>
        <begin position="347"/>
        <end position="367"/>
    </location>
</feature>
<gene>
    <name evidence="7" type="ORF">E2L00_20075</name>
</gene>
<feature type="transmembrane region" description="Helical" evidence="5">
    <location>
        <begin position="176"/>
        <end position="207"/>
    </location>
</feature>
<evidence type="ECO:0000259" key="6">
    <source>
        <dbReference type="Pfam" id="PF04932"/>
    </source>
</evidence>
<keyword evidence="3 5" id="KW-1133">Transmembrane helix</keyword>
<dbReference type="Pfam" id="PF04932">
    <property type="entry name" value="Wzy_C"/>
    <property type="match status" value="1"/>
</dbReference>
<keyword evidence="2 5" id="KW-0812">Transmembrane</keyword>
<evidence type="ECO:0000256" key="1">
    <source>
        <dbReference type="ARBA" id="ARBA00004141"/>
    </source>
</evidence>
<sequence length="395" mass="43768">MVLVNPDEALKVFIVSTVLAVTVVYKDFRFLLANKRLLILPALMLAFGLLQIIWVEMFKESGSAFSGAYRSYQNGGKVLIFAAIVMVALNCQQTRTLRASIPVNYMVIATGLGLYGYAGYQLYAIAEMHFISYRVPLGFEHATGTAYALTFIALLASQALLNLHSKVRILLYFLHFLLSCAAIVITQTRAAILVYPVLCIGLFFLHYRHDRKVLLSSFIAFLVLGTMALIALKPILEKRYADFERDIYAYSNDNSNTSIGARFAMQRAGLYTGEMAIWGQSLEQRSLSLTRLANTDSSIRGALLYANVHLHNEVMDTFSLKGVIGVALLIAFYAAMLYTAYIFRSPLFLVISGAIIIYGLSDLVLYAKGEALSSMLSLCVALMLVPDSMREPAND</sequence>
<evidence type="ECO:0000256" key="3">
    <source>
        <dbReference type="ARBA" id="ARBA00022989"/>
    </source>
</evidence>
<keyword evidence="4 5" id="KW-0472">Membrane</keyword>
<organism evidence="7 8">
    <name type="scientific">Cedecea colo</name>
    <dbReference type="NCBI Taxonomy" id="2552946"/>
    <lineage>
        <taxon>Bacteria</taxon>
        <taxon>Pseudomonadati</taxon>
        <taxon>Pseudomonadota</taxon>
        <taxon>Gammaproteobacteria</taxon>
        <taxon>Enterobacterales</taxon>
        <taxon>Enterobacteriaceae</taxon>
        <taxon>Cedecea</taxon>
    </lineage>
</organism>
<dbReference type="EMBL" id="SOYS01000013">
    <property type="protein sequence ID" value="NIY49743.1"/>
    <property type="molecule type" value="Genomic_DNA"/>
</dbReference>
<dbReference type="PANTHER" id="PTHR37422:SF17">
    <property type="entry name" value="O-ANTIGEN LIGASE"/>
    <property type="match status" value="1"/>
</dbReference>
<evidence type="ECO:0000256" key="5">
    <source>
        <dbReference type="SAM" id="Phobius"/>
    </source>
</evidence>
<evidence type="ECO:0000313" key="8">
    <source>
        <dbReference type="Proteomes" id="UP000697927"/>
    </source>
</evidence>
<name>A0ABX0VRV4_9ENTR</name>
<feature type="transmembrane region" description="Helical" evidence="5">
    <location>
        <begin position="12"/>
        <end position="28"/>
    </location>
</feature>